<sequence length="169" mass="20417">MFEPKLWIKPTNTKWLVKEISQYLDWVIKKQVFEGKINIYLTNANYVLDSKARGKEGNFSGSLNKIETPALSFPLGEIFKEISKKGKEIALCDWLQYLTFFLYCYVDWQKDREFNIESNNDFADKMIYEYIDFKKISFESEDRRKKENRKRAKNRGKKKEKKRRQNKRI</sequence>
<evidence type="ECO:0000256" key="1">
    <source>
        <dbReference type="SAM" id="MobiDB-lite"/>
    </source>
</evidence>
<feature type="region of interest" description="Disordered" evidence="1">
    <location>
        <begin position="141"/>
        <end position="169"/>
    </location>
</feature>
<name>A0A2N5WF21_LACLL</name>
<proteinExistence type="predicted"/>
<gene>
    <name evidence="2" type="ORF">CYU10_001888</name>
</gene>
<evidence type="ECO:0000313" key="2">
    <source>
        <dbReference type="EMBL" id="PLW60839.1"/>
    </source>
</evidence>
<protein>
    <submittedName>
        <fullName evidence="2">Uncharacterized protein</fullName>
    </submittedName>
</protein>
<dbReference type="RefSeq" id="WP_095586820.1">
    <property type="nucleotide sequence ID" value="NZ_PKRZ01000001.1"/>
</dbReference>
<dbReference type="EMBL" id="PKRZ01000001">
    <property type="protein sequence ID" value="PLW60839.1"/>
    <property type="molecule type" value="Genomic_DNA"/>
</dbReference>
<accession>A0A2N5WF21</accession>
<evidence type="ECO:0000313" key="3">
    <source>
        <dbReference type="Proteomes" id="UP000234865"/>
    </source>
</evidence>
<dbReference type="Proteomes" id="UP000234865">
    <property type="component" value="Unassembled WGS sequence"/>
</dbReference>
<reference evidence="3" key="1">
    <citation type="submission" date="2016-08" db="EMBL/GenBank/DDBJ databases">
        <title>Comparative genomics of Lactococcus lactis strain WFLU12 isolated from the gastrointestinal tract of wild olive flounder (Paralichythys olivaceus).</title>
        <authorList>
            <person name="Nguyen T.L."/>
            <person name="Kim D.-H."/>
        </authorList>
    </citation>
    <scope>NUCLEOTIDE SEQUENCE [LARGE SCALE GENOMIC DNA]</scope>
    <source>
        <strain evidence="3">WFLU12</strain>
    </source>
</reference>
<organism evidence="2 3">
    <name type="scientific">Lactococcus lactis subsp. lactis</name>
    <name type="common">Streptococcus lactis</name>
    <dbReference type="NCBI Taxonomy" id="1360"/>
    <lineage>
        <taxon>Bacteria</taxon>
        <taxon>Bacillati</taxon>
        <taxon>Bacillota</taxon>
        <taxon>Bacilli</taxon>
        <taxon>Lactobacillales</taxon>
        <taxon>Streptococcaceae</taxon>
        <taxon>Lactococcus</taxon>
    </lineage>
</organism>
<comment type="caution">
    <text evidence="2">The sequence shown here is derived from an EMBL/GenBank/DDBJ whole genome shotgun (WGS) entry which is preliminary data.</text>
</comment>
<dbReference type="AlphaFoldDB" id="A0A2N5WF21"/>
<feature type="compositionally biased region" description="Basic residues" evidence="1">
    <location>
        <begin position="146"/>
        <end position="169"/>
    </location>
</feature>